<organism evidence="5 6">
    <name type="scientific">Paramuricea clavata</name>
    <name type="common">Red gorgonian</name>
    <name type="synonym">Violescent sea-whip</name>
    <dbReference type="NCBI Taxonomy" id="317549"/>
    <lineage>
        <taxon>Eukaryota</taxon>
        <taxon>Metazoa</taxon>
        <taxon>Cnidaria</taxon>
        <taxon>Anthozoa</taxon>
        <taxon>Octocorallia</taxon>
        <taxon>Malacalcyonacea</taxon>
        <taxon>Plexauridae</taxon>
        <taxon>Paramuricea</taxon>
    </lineage>
</organism>
<dbReference type="Pfam" id="PF12796">
    <property type="entry name" value="Ank_2"/>
    <property type="match status" value="1"/>
</dbReference>
<evidence type="ECO:0000313" key="5">
    <source>
        <dbReference type="EMBL" id="CAB4033780.1"/>
    </source>
</evidence>
<keyword evidence="6" id="KW-1185">Reference proteome</keyword>
<evidence type="ECO:0000256" key="3">
    <source>
        <dbReference type="SAM" id="MobiDB-lite"/>
    </source>
</evidence>
<evidence type="ECO:0000256" key="4">
    <source>
        <dbReference type="SAM" id="SignalP"/>
    </source>
</evidence>
<feature type="compositionally biased region" description="Basic residues" evidence="3">
    <location>
        <begin position="300"/>
        <end position="310"/>
    </location>
</feature>
<dbReference type="PROSITE" id="PS50088">
    <property type="entry name" value="ANK_REPEAT"/>
    <property type="match status" value="1"/>
</dbReference>
<dbReference type="InterPro" id="IPR036770">
    <property type="entry name" value="Ankyrin_rpt-contain_sf"/>
</dbReference>
<evidence type="ECO:0000256" key="1">
    <source>
        <dbReference type="ARBA" id="ARBA00022737"/>
    </source>
</evidence>
<dbReference type="SUPFAM" id="SSF48403">
    <property type="entry name" value="Ankyrin repeat"/>
    <property type="match status" value="1"/>
</dbReference>
<dbReference type="Proteomes" id="UP001152795">
    <property type="component" value="Unassembled WGS sequence"/>
</dbReference>
<dbReference type="PANTHER" id="PTHR24201">
    <property type="entry name" value="ANK_REP_REGION DOMAIN-CONTAINING PROTEIN"/>
    <property type="match status" value="1"/>
</dbReference>
<feature type="chain" id="PRO_5043938456" evidence="4">
    <location>
        <begin position="22"/>
        <end position="323"/>
    </location>
</feature>
<evidence type="ECO:0000256" key="2">
    <source>
        <dbReference type="ARBA" id="ARBA00023043"/>
    </source>
</evidence>
<name>A0A6S7JWY1_PARCT</name>
<comment type="caution">
    <text evidence="5">The sequence shown here is derived from an EMBL/GenBank/DDBJ whole genome shotgun (WGS) entry which is preliminary data.</text>
</comment>
<proteinExistence type="predicted"/>
<keyword evidence="1" id="KW-0677">Repeat</keyword>
<dbReference type="SMART" id="SM00248">
    <property type="entry name" value="ANK"/>
    <property type="match status" value="3"/>
</dbReference>
<dbReference type="PROSITE" id="PS50297">
    <property type="entry name" value="ANK_REP_REGION"/>
    <property type="match status" value="1"/>
</dbReference>
<dbReference type="InterPro" id="IPR002110">
    <property type="entry name" value="Ankyrin_rpt"/>
</dbReference>
<feature type="signal peptide" evidence="4">
    <location>
        <begin position="1"/>
        <end position="21"/>
    </location>
</feature>
<feature type="region of interest" description="Disordered" evidence="3">
    <location>
        <begin position="281"/>
        <end position="323"/>
    </location>
</feature>
<dbReference type="InterPro" id="IPR050776">
    <property type="entry name" value="Ank_Repeat/CDKN_Inhibitor"/>
</dbReference>
<evidence type="ECO:0000313" key="6">
    <source>
        <dbReference type="Proteomes" id="UP001152795"/>
    </source>
</evidence>
<dbReference type="EMBL" id="CACRXK020019548">
    <property type="protein sequence ID" value="CAB4033780.1"/>
    <property type="molecule type" value="Genomic_DNA"/>
</dbReference>
<feature type="compositionally biased region" description="Polar residues" evidence="3">
    <location>
        <begin position="283"/>
        <end position="292"/>
    </location>
</feature>
<keyword evidence="4" id="KW-0732">Signal</keyword>
<keyword evidence="2" id="KW-0040">ANK repeat</keyword>
<dbReference type="AlphaFoldDB" id="A0A6S7JWY1"/>
<dbReference type="Gene3D" id="1.25.40.20">
    <property type="entry name" value="Ankyrin repeat-containing domain"/>
    <property type="match status" value="2"/>
</dbReference>
<accession>A0A6S7JWY1</accession>
<gene>
    <name evidence="5" type="ORF">PACLA_8A077594</name>
</gene>
<dbReference type="OrthoDB" id="163438at2759"/>
<protein>
    <submittedName>
        <fullName evidence="5">Ankyrin repeat domain-containing 42-like</fullName>
    </submittedName>
</protein>
<dbReference type="PANTHER" id="PTHR24201:SF15">
    <property type="entry name" value="ANKYRIN REPEAT DOMAIN-CONTAINING PROTEIN 66"/>
    <property type="match status" value="1"/>
</dbReference>
<sequence>MSQIYNCFILFCSVHLAAVEGHLPCVKFLICSAPSIDQALNLRNDQGEKPLDLCRQMQKQDCIDYLTAVEYDLLHPEKEENLAFPAHAAAYNGDLSHLRMLIETGVVSVNERNDKGSTPAHKAAGNGHVEALQWLVEKGADLSIVNSAGETPKDVARRFGRLACVNLLGGDTGNEDLIDEASQDLEQREPQSSAEAKGRAKRKMDELQRLLDTAKMNYQQLGGELEEDKMKQEEQKESARVIRELEAQLEYERIRREELEADSDKLRSKIHSLTLEREEMRNMSLSKAQLSRTLEPAVNRQRKKKTKPRPHTAFASGLHGFFE</sequence>
<feature type="region of interest" description="Disordered" evidence="3">
    <location>
        <begin position="182"/>
        <end position="202"/>
    </location>
</feature>
<reference evidence="5" key="1">
    <citation type="submission" date="2020-04" db="EMBL/GenBank/DDBJ databases">
        <authorList>
            <person name="Alioto T."/>
            <person name="Alioto T."/>
            <person name="Gomez Garrido J."/>
        </authorList>
    </citation>
    <scope>NUCLEOTIDE SEQUENCE</scope>
    <source>
        <strain evidence="5">A484AB</strain>
    </source>
</reference>